<dbReference type="GO" id="GO:0008360">
    <property type="term" value="P:regulation of cell shape"/>
    <property type="evidence" value="ECO:0007669"/>
    <property type="project" value="UniProtKB-KW"/>
</dbReference>
<name>A0A0R2FX76_9LACO</name>
<evidence type="ECO:0000256" key="1">
    <source>
        <dbReference type="ARBA" id="ARBA00004752"/>
    </source>
</evidence>
<evidence type="ECO:0000259" key="5">
    <source>
        <dbReference type="Pfam" id="PF08245"/>
    </source>
</evidence>
<dbReference type="Proteomes" id="UP000051645">
    <property type="component" value="Unassembled WGS sequence"/>
</dbReference>
<dbReference type="STRING" id="81857.IV38_GL002015"/>
<dbReference type="SUPFAM" id="SSF53244">
    <property type="entry name" value="MurD-like peptide ligases, peptide-binding domain"/>
    <property type="match status" value="1"/>
</dbReference>
<evidence type="ECO:0000313" key="8">
    <source>
        <dbReference type="Proteomes" id="UP000051645"/>
    </source>
</evidence>
<dbReference type="InterPro" id="IPR036615">
    <property type="entry name" value="Mur_ligase_C_dom_sf"/>
</dbReference>
<dbReference type="PANTHER" id="PTHR23135">
    <property type="entry name" value="MUR LIGASE FAMILY MEMBER"/>
    <property type="match status" value="1"/>
</dbReference>
<dbReference type="InterPro" id="IPR005761">
    <property type="entry name" value="UDP-N-AcMur-Glu-dNH2Pim_ligase"/>
</dbReference>
<keyword evidence="3" id="KW-0132">Cell division</keyword>
<evidence type="ECO:0000256" key="2">
    <source>
        <dbReference type="ARBA" id="ARBA00005898"/>
    </source>
</evidence>
<protein>
    <submittedName>
        <fullName evidence="7">MurE protein</fullName>
    </submittedName>
</protein>
<feature type="domain" description="Mur ligase central" evidence="5">
    <location>
        <begin position="122"/>
        <end position="332"/>
    </location>
</feature>
<dbReference type="Gene3D" id="3.90.190.20">
    <property type="entry name" value="Mur ligase, C-terminal domain"/>
    <property type="match status" value="1"/>
</dbReference>
<dbReference type="Proteomes" id="UP000051751">
    <property type="component" value="Unassembled WGS sequence"/>
</dbReference>
<dbReference type="EMBL" id="JQAZ01000008">
    <property type="protein sequence ID" value="KRN30167.1"/>
    <property type="molecule type" value="Genomic_DNA"/>
</dbReference>
<comment type="similarity">
    <text evidence="2">Belongs to the MurCDEF family. MurE subfamily.</text>
</comment>
<dbReference type="InterPro" id="IPR036565">
    <property type="entry name" value="Mur-like_cat_sf"/>
</dbReference>
<dbReference type="InterPro" id="IPR013221">
    <property type="entry name" value="Mur_ligase_cen"/>
</dbReference>
<keyword evidence="3" id="KW-0961">Cell wall biogenesis/degradation</keyword>
<keyword evidence="3" id="KW-0131">Cell cycle</keyword>
<comment type="subcellular location">
    <subcellularLocation>
        <location evidence="3">Cytoplasm</location>
    </subcellularLocation>
</comment>
<feature type="domain" description="Mur ligase C-terminal" evidence="4">
    <location>
        <begin position="364"/>
        <end position="492"/>
    </location>
</feature>
<comment type="pathway">
    <text evidence="1 3">Cell wall biogenesis; peptidoglycan biosynthesis.</text>
</comment>
<keyword evidence="3" id="KW-0573">Peptidoglycan synthesis</keyword>
<evidence type="ECO:0000313" key="6">
    <source>
        <dbReference type="EMBL" id="KRN27560.1"/>
    </source>
</evidence>
<dbReference type="PANTHER" id="PTHR23135:SF4">
    <property type="entry name" value="UDP-N-ACETYLMURAMOYL-L-ALANYL-D-GLUTAMATE--2,6-DIAMINOPIMELATE LIGASE MURE HOMOLOG, CHLOROPLASTIC"/>
    <property type="match status" value="1"/>
</dbReference>
<dbReference type="GO" id="GO:0009252">
    <property type="term" value="P:peptidoglycan biosynthetic process"/>
    <property type="evidence" value="ECO:0007669"/>
    <property type="project" value="UniProtKB-UniPathway"/>
</dbReference>
<dbReference type="UniPathway" id="UPA00219"/>
<dbReference type="GO" id="GO:0005737">
    <property type="term" value="C:cytoplasm"/>
    <property type="evidence" value="ECO:0007669"/>
    <property type="project" value="UniProtKB-SubCell"/>
</dbReference>
<gene>
    <name evidence="6" type="ORF">IV38_GL002015</name>
    <name evidence="7" type="ORF">IV40_GL002013</name>
</gene>
<keyword evidence="8" id="KW-1185">Reference proteome</keyword>
<dbReference type="NCBIfam" id="NF001130">
    <property type="entry name" value="PRK00139.2-4"/>
    <property type="match status" value="1"/>
</dbReference>
<dbReference type="SUPFAM" id="SSF63418">
    <property type="entry name" value="MurE/MurF N-terminal domain"/>
    <property type="match status" value="1"/>
</dbReference>
<dbReference type="InterPro" id="IPR035911">
    <property type="entry name" value="MurE/MurF_N"/>
</dbReference>
<sequence length="524" mass="57721">MNGRKTNMALTLNACLLILKEHHLLKSSALQVDPDVEMTDITYDSRNVKGNTLFFCKGANFRPIYLTMAKGKGAITYVAEKPLVEGNGMNALIVRNIQKAMALLSAAYYNYPQDDLFIVAYAGTKGKTTSSYFTKGILDLKNDNKTALFSTIDRIVGPKPEQQFKSDLTTPESMDLFHDMREAVDSGMTDLVMEVSSQAYKKNRVFGLTYDVGFFLNISPDHIGVNEHPTFADYLHCGLQILVNSRKCVINAETDHFDEVYAAATTTTEPDSIYLFARADYKEPDDLSIDFRFQSEEADLKTSRFKLVAVTDKAAALHIDGEYQISLIGDFNELDGAAAVIGAGLAGANAQQAAEGIRYVRIPGRMESIDVPDHGRVYVDYAHNYASMHALLTFLNREYKNPRMLVVVGSPGDKGIDRREGFAKALNENATDAFLTTDDPGFESAQSIADQIDKDIDHQKVNVTIELDRATAIKDAILASKPGDVIVVAGKGEDPYQKVKGIDTPYATDPVVVKTVADELKQNN</sequence>
<evidence type="ECO:0000259" key="4">
    <source>
        <dbReference type="Pfam" id="PF02875"/>
    </source>
</evidence>
<accession>A0A0R2FX76</accession>
<dbReference type="InterPro" id="IPR004101">
    <property type="entry name" value="Mur_ligase_C"/>
</dbReference>
<dbReference type="Gene3D" id="3.40.1390.10">
    <property type="entry name" value="MurE/MurF, N-terminal domain"/>
    <property type="match status" value="1"/>
</dbReference>
<dbReference type="PATRIC" id="fig|81857.3.peg.2057"/>
<dbReference type="GO" id="GO:0005524">
    <property type="term" value="F:ATP binding"/>
    <property type="evidence" value="ECO:0007669"/>
    <property type="project" value="InterPro"/>
</dbReference>
<dbReference type="Pfam" id="PF08245">
    <property type="entry name" value="Mur_ligase_M"/>
    <property type="match status" value="1"/>
</dbReference>
<dbReference type="AlphaFoldDB" id="A0A0R2FX76"/>
<keyword evidence="3" id="KW-0133">Cell shape</keyword>
<proteinExistence type="inferred from homology"/>
<dbReference type="Gene3D" id="3.40.1190.10">
    <property type="entry name" value="Mur-like, catalytic domain"/>
    <property type="match status" value="1"/>
</dbReference>
<evidence type="ECO:0000256" key="3">
    <source>
        <dbReference type="RuleBase" id="RU004135"/>
    </source>
</evidence>
<evidence type="ECO:0000313" key="7">
    <source>
        <dbReference type="EMBL" id="KRN30167.1"/>
    </source>
</evidence>
<dbReference type="GO" id="GO:0051301">
    <property type="term" value="P:cell division"/>
    <property type="evidence" value="ECO:0007669"/>
    <property type="project" value="UniProtKB-KW"/>
</dbReference>
<dbReference type="GO" id="GO:0016881">
    <property type="term" value="F:acid-amino acid ligase activity"/>
    <property type="evidence" value="ECO:0007669"/>
    <property type="project" value="InterPro"/>
</dbReference>
<dbReference type="GO" id="GO:0071555">
    <property type="term" value="P:cell wall organization"/>
    <property type="evidence" value="ECO:0007669"/>
    <property type="project" value="UniProtKB-KW"/>
</dbReference>
<evidence type="ECO:0000313" key="9">
    <source>
        <dbReference type="Proteomes" id="UP000051751"/>
    </source>
</evidence>
<reference evidence="8 9" key="1">
    <citation type="journal article" date="2015" name="Genome Announc.">
        <title>Expanding the biotechnology potential of lactobacilli through comparative genomics of 213 strains and associated genera.</title>
        <authorList>
            <person name="Sun Z."/>
            <person name="Harris H.M."/>
            <person name="McCann A."/>
            <person name="Guo C."/>
            <person name="Argimon S."/>
            <person name="Zhang W."/>
            <person name="Yang X."/>
            <person name="Jeffery I.B."/>
            <person name="Cooney J.C."/>
            <person name="Kagawa T.F."/>
            <person name="Liu W."/>
            <person name="Song Y."/>
            <person name="Salvetti E."/>
            <person name="Wrobel A."/>
            <person name="Rasinkangas P."/>
            <person name="Parkhill J."/>
            <person name="Rea M.C."/>
            <person name="O'Sullivan O."/>
            <person name="Ritari J."/>
            <person name="Douillard F.P."/>
            <person name="Paul Ross R."/>
            <person name="Yang R."/>
            <person name="Briner A.E."/>
            <person name="Felis G.E."/>
            <person name="de Vos W.M."/>
            <person name="Barrangou R."/>
            <person name="Klaenhammer T.R."/>
            <person name="Caufield P.W."/>
            <person name="Cui Y."/>
            <person name="Zhang H."/>
            <person name="O'Toole P.W."/>
        </authorList>
    </citation>
    <scope>NUCLEOTIDE SEQUENCE [LARGE SCALE GENOMIC DNA]</scope>
    <source>
        <strain evidence="6 9">ATCC BAA-66</strain>
        <strain evidence="7 8">DSM 13344</strain>
    </source>
</reference>
<dbReference type="Pfam" id="PF02875">
    <property type="entry name" value="Mur_ligase_C"/>
    <property type="match status" value="1"/>
</dbReference>
<dbReference type="EMBL" id="JQAT01000007">
    <property type="protein sequence ID" value="KRN27560.1"/>
    <property type="molecule type" value="Genomic_DNA"/>
</dbReference>
<dbReference type="NCBIfam" id="TIGR01085">
    <property type="entry name" value="murE"/>
    <property type="match status" value="1"/>
</dbReference>
<dbReference type="SUPFAM" id="SSF53623">
    <property type="entry name" value="MurD-like peptide ligases, catalytic domain"/>
    <property type="match status" value="1"/>
</dbReference>
<comment type="caution">
    <text evidence="7">The sequence shown here is derived from an EMBL/GenBank/DDBJ whole genome shotgun (WGS) entry which is preliminary data.</text>
</comment>
<organism evidence="7 8">
    <name type="scientific">Lactobacillus selangorensis</name>
    <dbReference type="NCBI Taxonomy" id="81857"/>
    <lineage>
        <taxon>Bacteria</taxon>
        <taxon>Bacillati</taxon>
        <taxon>Bacillota</taxon>
        <taxon>Bacilli</taxon>
        <taxon>Lactobacillales</taxon>
        <taxon>Lactobacillaceae</taxon>
        <taxon>Lactobacillus</taxon>
    </lineage>
</organism>